<dbReference type="AlphaFoldDB" id="A0A840ZFR5"/>
<accession>A0A840ZFR5</accession>
<name>A0A840ZFR5_9HYPH</name>
<keyword evidence="2" id="KW-0732">Signal</keyword>
<evidence type="ECO:0000313" key="5">
    <source>
        <dbReference type="Proteomes" id="UP000583454"/>
    </source>
</evidence>
<feature type="region of interest" description="Disordered" evidence="1">
    <location>
        <begin position="26"/>
        <end position="60"/>
    </location>
</feature>
<dbReference type="Proteomes" id="UP000583454">
    <property type="component" value="Unassembled WGS sequence"/>
</dbReference>
<dbReference type="Pfam" id="PF18914">
    <property type="entry name" value="DUF5666"/>
    <property type="match status" value="1"/>
</dbReference>
<feature type="compositionally biased region" description="Gly residues" evidence="1">
    <location>
        <begin position="314"/>
        <end position="326"/>
    </location>
</feature>
<feature type="signal peptide" evidence="2">
    <location>
        <begin position="1"/>
        <end position="22"/>
    </location>
</feature>
<dbReference type="InterPro" id="IPR006311">
    <property type="entry name" value="TAT_signal"/>
</dbReference>
<feature type="chain" id="PRO_5032859108" description="DUF5666 domain-containing protein" evidence="2">
    <location>
        <begin position="23"/>
        <end position="446"/>
    </location>
</feature>
<proteinExistence type="predicted"/>
<dbReference type="PROSITE" id="PS51318">
    <property type="entry name" value="TAT"/>
    <property type="match status" value="1"/>
</dbReference>
<evidence type="ECO:0000259" key="3">
    <source>
        <dbReference type="Pfam" id="PF18914"/>
    </source>
</evidence>
<feature type="compositionally biased region" description="Gly residues" evidence="1">
    <location>
        <begin position="353"/>
        <end position="370"/>
    </location>
</feature>
<protein>
    <recommendedName>
        <fullName evidence="3">DUF5666 domain-containing protein</fullName>
    </recommendedName>
</protein>
<dbReference type="EMBL" id="JACHOP010000002">
    <property type="protein sequence ID" value="MBB5756130.1"/>
    <property type="molecule type" value="Genomic_DNA"/>
</dbReference>
<organism evidence="4 5">
    <name type="scientific">Methylorubrum rhodinum</name>
    <dbReference type="NCBI Taxonomy" id="29428"/>
    <lineage>
        <taxon>Bacteria</taxon>
        <taxon>Pseudomonadati</taxon>
        <taxon>Pseudomonadota</taxon>
        <taxon>Alphaproteobacteria</taxon>
        <taxon>Hyphomicrobiales</taxon>
        <taxon>Methylobacteriaceae</taxon>
        <taxon>Methylorubrum</taxon>
    </lineage>
</organism>
<dbReference type="RefSeq" id="WP_183565296.1">
    <property type="nucleotide sequence ID" value="NZ_JACHOP010000002.1"/>
</dbReference>
<evidence type="ECO:0000256" key="1">
    <source>
        <dbReference type="SAM" id="MobiDB-lite"/>
    </source>
</evidence>
<evidence type="ECO:0000256" key="2">
    <source>
        <dbReference type="SAM" id="SignalP"/>
    </source>
</evidence>
<keyword evidence="5" id="KW-1185">Reference proteome</keyword>
<sequence length="446" mass="42529">MSRPAHPTRRGLLALLAGTALAWPHAARPQTGAEPPQDRGIGGTGARPEPDEGLGGDRGIGGTGVIGTIRRFGSIVVNGLRIAYPADVRVTIDGRPARAADLRIGHVVRVVARGPEGGLSTRAIAVTSEVVGPVEASAPGRLTVLGQTVSTESLTSQKPFAVGERVAVSGLRRGDGTVVASLIEPRADGPDRVAGPVRRGPDGVARIGGLALDGLKSGLSGRRVLVEGRPDGSGFSVTAARDVSRPFPAGLARASVEGYVVPGGGGLRLGSGLAVTGRAGPGALPGAGPAVIEAGVGRDGRMNVESVRGDGPSPRGGSGPAGSGRPGGPPGSGPSGARPGGVDAPSMRPGGHDPAGGGFVPGRGGPGPGSGNFPIDTRPAPGQGGGFGGGFGGPAPGGFGGGPPGFGGGRPGGGGFGGGGPGGFGGGPGSFGGGGGPGGFGGGGPR</sequence>
<feature type="region of interest" description="Disordered" evidence="1">
    <location>
        <begin position="302"/>
        <end position="446"/>
    </location>
</feature>
<reference evidence="4 5" key="1">
    <citation type="submission" date="2020-08" db="EMBL/GenBank/DDBJ databases">
        <title>Genomic Encyclopedia of Type Strains, Phase IV (KMG-IV): sequencing the most valuable type-strain genomes for metagenomic binning, comparative biology and taxonomic classification.</title>
        <authorList>
            <person name="Goeker M."/>
        </authorList>
    </citation>
    <scope>NUCLEOTIDE SEQUENCE [LARGE SCALE GENOMIC DNA]</scope>
    <source>
        <strain evidence="4 5">DSM 2163</strain>
    </source>
</reference>
<feature type="compositionally biased region" description="Gly residues" evidence="1">
    <location>
        <begin position="382"/>
        <end position="446"/>
    </location>
</feature>
<feature type="domain" description="DUF5666" evidence="3">
    <location>
        <begin position="132"/>
        <end position="184"/>
    </location>
</feature>
<dbReference type="InterPro" id="IPR043724">
    <property type="entry name" value="DUF5666"/>
</dbReference>
<comment type="caution">
    <text evidence="4">The sequence shown here is derived from an EMBL/GenBank/DDBJ whole genome shotgun (WGS) entry which is preliminary data.</text>
</comment>
<gene>
    <name evidence="4" type="ORF">HNR00_000826</name>
</gene>
<evidence type="ECO:0000313" key="4">
    <source>
        <dbReference type="EMBL" id="MBB5756130.1"/>
    </source>
</evidence>